<dbReference type="InterPro" id="IPR029044">
    <property type="entry name" value="Nucleotide-diphossugar_trans"/>
</dbReference>
<keyword evidence="5" id="KW-1185">Reference proteome</keyword>
<evidence type="ECO:0000313" key="4">
    <source>
        <dbReference type="EMBL" id="ABX09228.1"/>
    </source>
</evidence>
<dbReference type="Proteomes" id="UP000000788">
    <property type="component" value="Chromosome"/>
</dbReference>
<dbReference type="PANTHER" id="PTHR42866">
    <property type="entry name" value="3-DEOXY-MANNO-OCTULOSONATE CYTIDYLYLTRANSFERASE"/>
    <property type="match status" value="1"/>
</dbReference>
<dbReference type="EMBL" id="CP000878">
    <property type="protein sequence ID" value="ABX09228.1"/>
    <property type="molecule type" value="Genomic_DNA"/>
</dbReference>
<organism evidence="4 5">
    <name type="scientific">Prochlorococcus marinus (strain MIT 9211)</name>
    <dbReference type="NCBI Taxonomy" id="93059"/>
    <lineage>
        <taxon>Bacteria</taxon>
        <taxon>Bacillati</taxon>
        <taxon>Cyanobacteriota</taxon>
        <taxon>Cyanophyceae</taxon>
        <taxon>Synechococcales</taxon>
        <taxon>Prochlorococcaceae</taxon>
        <taxon>Prochlorococcus</taxon>
    </lineage>
</organism>
<dbReference type="NCBIfam" id="NF003952">
    <property type="entry name" value="PRK05450.1-5"/>
    <property type="match status" value="1"/>
</dbReference>
<evidence type="ECO:0000256" key="1">
    <source>
        <dbReference type="ARBA" id="ARBA00022679"/>
    </source>
</evidence>
<dbReference type="KEGG" id="pmj:P9211_12971"/>
<dbReference type="SUPFAM" id="SSF53448">
    <property type="entry name" value="Nucleotide-diphospho-sugar transferases"/>
    <property type="match status" value="1"/>
</dbReference>
<dbReference type="GO" id="GO:0009103">
    <property type="term" value="P:lipopolysaccharide biosynthetic process"/>
    <property type="evidence" value="ECO:0007669"/>
    <property type="project" value="UniProtKB-KW"/>
</dbReference>
<dbReference type="PANTHER" id="PTHR42866:SF2">
    <property type="entry name" value="3-DEOXY-MANNO-OCTULOSONATE CYTIDYLYLTRANSFERASE, MITOCHONDRIAL"/>
    <property type="match status" value="1"/>
</dbReference>
<keyword evidence="3" id="KW-0448">Lipopolysaccharide biosynthesis</keyword>
<evidence type="ECO:0000256" key="3">
    <source>
        <dbReference type="ARBA" id="ARBA00022985"/>
    </source>
</evidence>
<dbReference type="Pfam" id="PF02348">
    <property type="entry name" value="CTP_transf_3"/>
    <property type="match status" value="1"/>
</dbReference>
<dbReference type="CDD" id="cd02517">
    <property type="entry name" value="CMP-KDO-Synthetase"/>
    <property type="match status" value="1"/>
</dbReference>
<name>A9BBL6_PROM4</name>
<dbReference type="InterPro" id="IPR003329">
    <property type="entry name" value="Cytidylyl_trans"/>
</dbReference>
<sequence length="252" mass="28659">MVKSNNSSWVLIIPARLDSKRLPSKPLIKILGKTIIERTYSQALKAVKDKNKIIIATDSLEIKKHCDDINAKVCLTSKNCLTGTDRVAEVAKHIEVDQYINLQGDEPIFPVSELNEFINSVNVNNKFVYTAVKRITSKEEFFNSSIPKMVFTKSKNLLYSSRAPIPSNKQSSFSFGYKHICIYAFNRLHLEAFSQCIKKTTFEDEEDLEINRFLELDIRVKCIELKNSGKAVDNESDLIDVTKIISSNPSLY</sequence>
<dbReference type="Gene3D" id="3.90.550.10">
    <property type="entry name" value="Spore Coat Polysaccharide Biosynthesis Protein SpsA, Chain A"/>
    <property type="match status" value="1"/>
</dbReference>
<dbReference type="OrthoDB" id="9815559at2"/>
<keyword evidence="2 4" id="KW-0548">Nucleotidyltransferase</keyword>
<dbReference type="STRING" id="93059.P9211_12971"/>
<keyword evidence="1 4" id="KW-0808">Transferase</keyword>
<dbReference type="AlphaFoldDB" id="A9BBL6"/>
<evidence type="ECO:0000256" key="2">
    <source>
        <dbReference type="ARBA" id="ARBA00022695"/>
    </source>
</evidence>
<dbReference type="GO" id="GO:0005829">
    <property type="term" value="C:cytosol"/>
    <property type="evidence" value="ECO:0007669"/>
    <property type="project" value="TreeGrafter"/>
</dbReference>
<dbReference type="eggNOG" id="COG1212">
    <property type="taxonomic scope" value="Bacteria"/>
</dbReference>
<accession>A9BBL6</accession>
<gene>
    <name evidence="4" type="primary">kdsB</name>
    <name evidence="4" type="ordered locus">P9211_12971</name>
</gene>
<dbReference type="InterPro" id="IPR004528">
    <property type="entry name" value="KdsB"/>
</dbReference>
<evidence type="ECO:0000313" key="5">
    <source>
        <dbReference type="Proteomes" id="UP000000788"/>
    </source>
</evidence>
<dbReference type="GO" id="GO:0008690">
    <property type="term" value="F:3-deoxy-manno-octulosonate cytidylyltransferase activity"/>
    <property type="evidence" value="ECO:0007669"/>
    <property type="project" value="UniProtKB-EC"/>
</dbReference>
<dbReference type="EC" id="2.7.7.38" evidence="4"/>
<protein>
    <submittedName>
        <fullName evidence="4">CMP-2-keto-3-deoxyoctulosonic acid synthetase</fullName>
        <ecNumber evidence="4">2.7.7.38</ecNumber>
    </submittedName>
</protein>
<dbReference type="HOGENOM" id="CLU_065038_0_1_3"/>
<proteinExistence type="predicted"/>
<reference evidence="4 5" key="1">
    <citation type="journal article" date="2007" name="PLoS Genet.">
        <title>Patterns and implications of gene gain and loss in the evolution of Prochlorococcus.</title>
        <authorList>
            <person name="Kettler G.C."/>
            <person name="Martiny A.C."/>
            <person name="Huang K."/>
            <person name="Zucker J."/>
            <person name="Coleman M.L."/>
            <person name="Rodrigue S."/>
            <person name="Chen F."/>
            <person name="Lapidus A."/>
            <person name="Ferriera S."/>
            <person name="Johnson J."/>
            <person name="Steglich C."/>
            <person name="Church G.M."/>
            <person name="Richardson P."/>
            <person name="Chisholm S.W."/>
        </authorList>
    </citation>
    <scope>NUCLEOTIDE SEQUENCE [LARGE SCALE GENOMIC DNA]</scope>
    <source>
        <strain evidence="5">MIT 9211</strain>
    </source>
</reference>
<dbReference type="RefSeq" id="WP_012195849.1">
    <property type="nucleotide sequence ID" value="NC_009976.1"/>
</dbReference>